<accession>A0A194QAW9</accession>
<proteinExistence type="predicted"/>
<protein>
    <submittedName>
        <fullName evidence="2">Uncharacterized protein</fullName>
    </submittedName>
</protein>
<gene>
    <name evidence="2" type="ORF">RR46_03415</name>
</gene>
<feature type="region of interest" description="Disordered" evidence="1">
    <location>
        <begin position="16"/>
        <end position="73"/>
    </location>
</feature>
<feature type="compositionally biased region" description="Polar residues" evidence="1">
    <location>
        <begin position="17"/>
        <end position="29"/>
    </location>
</feature>
<dbReference type="Proteomes" id="UP000053268">
    <property type="component" value="Unassembled WGS sequence"/>
</dbReference>
<keyword evidence="3" id="KW-1185">Reference proteome</keyword>
<dbReference type="EMBL" id="KQ459252">
    <property type="protein sequence ID" value="KPJ02140.1"/>
    <property type="molecule type" value="Genomic_DNA"/>
</dbReference>
<name>A0A194QAW9_PAPXU</name>
<reference evidence="2 3" key="1">
    <citation type="journal article" date="2015" name="Nat. Commun.">
        <title>Outbred genome sequencing and CRISPR/Cas9 gene editing in butterflies.</title>
        <authorList>
            <person name="Li X."/>
            <person name="Fan D."/>
            <person name="Zhang W."/>
            <person name="Liu G."/>
            <person name="Zhang L."/>
            <person name="Zhao L."/>
            <person name="Fang X."/>
            <person name="Chen L."/>
            <person name="Dong Y."/>
            <person name="Chen Y."/>
            <person name="Ding Y."/>
            <person name="Zhao R."/>
            <person name="Feng M."/>
            <person name="Zhu Y."/>
            <person name="Feng Y."/>
            <person name="Jiang X."/>
            <person name="Zhu D."/>
            <person name="Xiang H."/>
            <person name="Feng X."/>
            <person name="Li S."/>
            <person name="Wang J."/>
            <person name="Zhang G."/>
            <person name="Kronforst M.R."/>
            <person name="Wang W."/>
        </authorList>
    </citation>
    <scope>NUCLEOTIDE SEQUENCE [LARGE SCALE GENOMIC DNA]</scope>
    <source>
        <strain evidence="2">Ya'a_city_454_Px</strain>
        <tissue evidence="2">Whole body</tissue>
    </source>
</reference>
<dbReference type="AlphaFoldDB" id="A0A194QAW9"/>
<organism evidence="2 3">
    <name type="scientific">Papilio xuthus</name>
    <name type="common">Asian swallowtail butterfly</name>
    <dbReference type="NCBI Taxonomy" id="66420"/>
    <lineage>
        <taxon>Eukaryota</taxon>
        <taxon>Metazoa</taxon>
        <taxon>Ecdysozoa</taxon>
        <taxon>Arthropoda</taxon>
        <taxon>Hexapoda</taxon>
        <taxon>Insecta</taxon>
        <taxon>Pterygota</taxon>
        <taxon>Neoptera</taxon>
        <taxon>Endopterygota</taxon>
        <taxon>Lepidoptera</taxon>
        <taxon>Glossata</taxon>
        <taxon>Ditrysia</taxon>
        <taxon>Papilionoidea</taxon>
        <taxon>Papilionidae</taxon>
        <taxon>Papilioninae</taxon>
        <taxon>Papilio</taxon>
    </lineage>
</organism>
<evidence type="ECO:0000313" key="3">
    <source>
        <dbReference type="Proteomes" id="UP000053268"/>
    </source>
</evidence>
<sequence>MNKNRLFFYTDQDRALKTSSHQRTAQWSVQPPPGGVLRPATAHHRSPHLTTARNTPDRPPLKKFTFPTGPDGG</sequence>
<evidence type="ECO:0000313" key="2">
    <source>
        <dbReference type="EMBL" id="KPJ02140.1"/>
    </source>
</evidence>
<evidence type="ECO:0000256" key="1">
    <source>
        <dbReference type="SAM" id="MobiDB-lite"/>
    </source>
</evidence>